<evidence type="ECO:0000313" key="18">
    <source>
        <dbReference type="EMBL" id="RVD81952.1"/>
    </source>
</evidence>
<dbReference type="EMBL" id="SAEB01000012">
    <property type="protein sequence ID" value="RVD81952.1"/>
    <property type="molecule type" value="Genomic_DNA"/>
</dbReference>
<accession>A0A436ZSX7</accession>
<gene>
    <name evidence="18" type="ORF">DFL_009798</name>
</gene>
<dbReference type="InterPro" id="IPR005103">
    <property type="entry name" value="AA9_LPMO"/>
</dbReference>
<evidence type="ECO:0000256" key="1">
    <source>
        <dbReference type="ARBA" id="ARBA00001973"/>
    </source>
</evidence>
<dbReference type="RefSeq" id="XP_067487496.1">
    <property type="nucleotide sequence ID" value="XM_067639737.1"/>
</dbReference>
<evidence type="ECO:0000256" key="7">
    <source>
        <dbReference type="ARBA" id="ARBA00023002"/>
    </source>
</evidence>
<dbReference type="GO" id="GO:0046872">
    <property type="term" value="F:metal ion binding"/>
    <property type="evidence" value="ECO:0007669"/>
    <property type="project" value="UniProtKB-KW"/>
</dbReference>
<keyword evidence="6" id="KW-0136">Cellulose degradation</keyword>
<keyword evidence="10" id="KW-1015">Disulfide bond</keyword>
<keyword evidence="12" id="KW-0624">Polysaccharide degradation</keyword>
<dbReference type="EC" id="1.14.99.56" evidence="15"/>
<feature type="chain" id="PRO_5019193219" description="lytic cellulose monooxygenase (C4-dehydrogenating)" evidence="16">
    <location>
        <begin position="20"/>
        <end position="228"/>
    </location>
</feature>
<dbReference type="PANTHER" id="PTHR33353">
    <property type="entry name" value="PUTATIVE (AFU_ORTHOLOGUE AFUA_1G12560)-RELATED"/>
    <property type="match status" value="1"/>
</dbReference>
<evidence type="ECO:0000256" key="13">
    <source>
        <dbReference type="ARBA" id="ARBA00044502"/>
    </source>
</evidence>
<protein>
    <recommendedName>
        <fullName evidence="15">lytic cellulose monooxygenase (C4-dehydrogenating)</fullName>
        <ecNumber evidence="15">1.14.99.56</ecNumber>
    </recommendedName>
</protein>
<dbReference type="STRING" id="97331.A0A436ZSX7"/>
<evidence type="ECO:0000256" key="6">
    <source>
        <dbReference type="ARBA" id="ARBA00023001"/>
    </source>
</evidence>
<comment type="cofactor">
    <cofactor evidence="1">
        <name>Cu(2+)</name>
        <dbReference type="ChEBI" id="CHEBI:29036"/>
    </cofactor>
</comment>
<keyword evidence="5 16" id="KW-0732">Signal</keyword>
<feature type="domain" description="Auxiliary Activity family 9 catalytic" evidence="17">
    <location>
        <begin position="20"/>
        <end position="215"/>
    </location>
</feature>
<keyword evidence="7" id="KW-0560">Oxidoreductase</keyword>
<evidence type="ECO:0000256" key="11">
    <source>
        <dbReference type="ARBA" id="ARBA00023277"/>
    </source>
</evidence>
<keyword evidence="9" id="KW-0503">Monooxygenase</keyword>
<evidence type="ECO:0000256" key="15">
    <source>
        <dbReference type="ARBA" id="ARBA00047174"/>
    </source>
</evidence>
<evidence type="ECO:0000313" key="19">
    <source>
        <dbReference type="Proteomes" id="UP000283090"/>
    </source>
</evidence>
<dbReference type="GO" id="GO:0004497">
    <property type="term" value="F:monooxygenase activity"/>
    <property type="evidence" value="ECO:0007669"/>
    <property type="project" value="UniProtKB-KW"/>
</dbReference>
<organism evidence="18 19">
    <name type="scientific">Arthrobotrys flagrans</name>
    <name type="common">Nematode-trapping fungus</name>
    <name type="synonym">Trichothecium flagrans</name>
    <dbReference type="NCBI Taxonomy" id="97331"/>
    <lineage>
        <taxon>Eukaryota</taxon>
        <taxon>Fungi</taxon>
        <taxon>Dikarya</taxon>
        <taxon>Ascomycota</taxon>
        <taxon>Pezizomycotina</taxon>
        <taxon>Orbiliomycetes</taxon>
        <taxon>Orbiliales</taxon>
        <taxon>Orbiliaceae</taxon>
        <taxon>Arthrobotrys</taxon>
    </lineage>
</organism>
<keyword evidence="3" id="KW-0964">Secreted</keyword>
<dbReference type="AlphaFoldDB" id="A0A436ZSX7"/>
<dbReference type="GeneID" id="93592109"/>
<evidence type="ECO:0000256" key="12">
    <source>
        <dbReference type="ARBA" id="ARBA00023326"/>
    </source>
</evidence>
<evidence type="ECO:0000256" key="2">
    <source>
        <dbReference type="ARBA" id="ARBA00004613"/>
    </source>
</evidence>
<dbReference type="OrthoDB" id="6038816at2759"/>
<comment type="catalytic activity">
    <reaction evidence="14">
        <text>[(1-&gt;4)-beta-D-glucosyl]n+m + reduced acceptor + O2 = 4-dehydro-beta-D-glucosyl-[(1-&gt;4)-beta-D-glucosyl]n-1 + [(1-&gt;4)-beta-D-glucosyl]m + acceptor + H2O.</text>
        <dbReference type="EC" id="1.14.99.56"/>
    </reaction>
</comment>
<dbReference type="CDD" id="cd21175">
    <property type="entry name" value="LPMO_AA9"/>
    <property type="match status" value="1"/>
</dbReference>
<dbReference type="GO" id="GO:0030245">
    <property type="term" value="P:cellulose catabolic process"/>
    <property type="evidence" value="ECO:0007669"/>
    <property type="project" value="UniProtKB-KW"/>
</dbReference>
<reference evidence="18 19" key="1">
    <citation type="submission" date="2019-01" db="EMBL/GenBank/DDBJ databases">
        <title>Intercellular communication is required for trap formation in the nematode-trapping fungus Duddingtonia flagrans.</title>
        <authorList>
            <person name="Youssar L."/>
            <person name="Wernet V."/>
            <person name="Hensel N."/>
            <person name="Hildebrandt H.-G."/>
            <person name="Fischer R."/>
        </authorList>
    </citation>
    <scope>NUCLEOTIDE SEQUENCE [LARGE SCALE GENOMIC DNA]</scope>
    <source>
        <strain evidence="18 19">CBS H-5679</strain>
    </source>
</reference>
<proteinExistence type="inferred from homology"/>
<keyword evidence="11" id="KW-0119">Carbohydrate metabolism</keyword>
<keyword evidence="4" id="KW-0479">Metal-binding</keyword>
<keyword evidence="8" id="KW-0186">Copper</keyword>
<name>A0A436ZSX7_ARTFL</name>
<feature type="signal peptide" evidence="16">
    <location>
        <begin position="1"/>
        <end position="19"/>
    </location>
</feature>
<comment type="caution">
    <text evidence="18">The sequence shown here is derived from an EMBL/GenBank/DDBJ whole genome shotgun (WGS) entry which is preliminary data.</text>
</comment>
<comment type="subcellular location">
    <subcellularLocation>
        <location evidence="2">Secreted</location>
    </subcellularLocation>
</comment>
<evidence type="ECO:0000256" key="3">
    <source>
        <dbReference type="ARBA" id="ARBA00022525"/>
    </source>
</evidence>
<keyword evidence="19" id="KW-1185">Reference proteome</keyword>
<dbReference type="InterPro" id="IPR049892">
    <property type="entry name" value="AA9"/>
</dbReference>
<evidence type="ECO:0000256" key="10">
    <source>
        <dbReference type="ARBA" id="ARBA00023157"/>
    </source>
</evidence>
<dbReference type="Pfam" id="PF03443">
    <property type="entry name" value="AA9"/>
    <property type="match status" value="1"/>
</dbReference>
<evidence type="ECO:0000256" key="4">
    <source>
        <dbReference type="ARBA" id="ARBA00022723"/>
    </source>
</evidence>
<comment type="similarity">
    <text evidence="13">Belongs to the polysaccharide monooxygenase AA9 family.</text>
</comment>
<dbReference type="Proteomes" id="UP000283090">
    <property type="component" value="Unassembled WGS sequence"/>
</dbReference>
<dbReference type="VEuPathDB" id="FungiDB:DFL_009798"/>
<dbReference type="PANTHER" id="PTHR33353:SF10">
    <property type="entry name" value="ENDO-BETA-1,4-GLUCANASE D"/>
    <property type="match status" value="1"/>
</dbReference>
<evidence type="ECO:0000256" key="9">
    <source>
        <dbReference type="ARBA" id="ARBA00023033"/>
    </source>
</evidence>
<evidence type="ECO:0000259" key="17">
    <source>
        <dbReference type="Pfam" id="PF03443"/>
    </source>
</evidence>
<evidence type="ECO:0000256" key="14">
    <source>
        <dbReference type="ARBA" id="ARBA00045077"/>
    </source>
</evidence>
<sequence length="228" mass="24551">MKVLTTILAISAILPSALAHYRFPSLIVGGTTTGQYQYVRQNSNMNSPIENVASTDFTCNAGARTGSNTGTYEVAAGSTVGFALDQQVFHPGPYIVYLGQAPSSITNLNTWDGSGANWFKIHQRQITFGSNGPNWEMLNSLTFQLPTRIASGLYLLRIEHIALHSASNYPGAQFYISCAQLRITGGSGGNPPKVSIPGVYTGQEPGIKLNIYYPILTSYTFPGPSVYS</sequence>
<evidence type="ECO:0000256" key="5">
    <source>
        <dbReference type="ARBA" id="ARBA00022729"/>
    </source>
</evidence>
<evidence type="ECO:0000256" key="8">
    <source>
        <dbReference type="ARBA" id="ARBA00023008"/>
    </source>
</evidence>
<dbReference type="GO" id="GO:0005576">
    <property type="term" value="C:extracellular region"/>
    <property type="evidence" value="ECO:0007669"/>
    <property type="project" value="UniProtKB-SubCell"/>
</dbReference>
<dbReference type="Gene3D" id="2.70.50.70">
    <property type="match status" value="1"/>
</dbReference>
<evidence type="ECO:0000256" key="16">
    <source>
        <dbReference type="SAM" id="SignalP"/>
    </source>
</evidence>